<name>A0A9Q9F3Y8_9RICK</name>
<keyword evidence="6" id="KW-1185">Reference proteome</keyword>
<feature type="transmembrane region" description="Helical" evidence="1">
    <location>
        <begin position="7"/>
        <end position="27"/>
    </location>
</feature>
<dbReference type="Pfam" id="PF01617">
    <property type="entry name" value="Surface_Ag_2"/>
    <property type="match status" value="1"/>
</dbReference>
<evidence type="ECO:0000259" key="2">
    <source>
        <dbReference type="Pfam" id="PF01617"/>
    </source>
</evidence>
<keyword evidence="1" id="KW-0812">Transmembrane</keyword>
<reference evidence="3" key="1">
    <citation type="journal article" date="2022" name="Microorganisms">
        <title>Assembly and Comparison of Ca. Neoehrlichia mikurensis Genomes.</title>
        <authorList>
            <person name="Azagi T."/>
            <person name="Dirks R.P."/>
            <person name="Yebra-Pimentel E.S."/>
            <person name="Schaap P.J."/>
            <person name="Koehorst J.J."/>
            <person name="Esser H.J."/>
            <person name="Sprong H."/>
        </authorList>
    </citation>
    <scope>NUCLEOTIDE SEQUENCE</scope>
    <source>
        <strain evidence="4">18-2804</strain>
        <strain evidence="3">18-2837</strain>
    </source>
</reference>
<dbReference type="EMBL" id="CP089285">
    <property type="protein sequence ID" value="UTO56690.1"/>
    <property type="molecule type" value="Genomic_DNA"/>
</dbReference>
<feature type="domain" description="Msp4/OMP-like" evidence="2">
    <location>
        <begin position="34"/>
        <end position="267"/>
    </location>
</feature>
<sequence length="268" mass="30340">MIKKKILYRIYYIIFIPLLISINVVALDNNDKTTNSLYIATYYSPTISVIKNFKIGEHDNNTKNVFAHKIDVLVNSSSKDNFTINDPKFKYKNNLLSAFHGAIGYSMAGPRVELEIGYERFAAASQQTNYNIYALSRESTMQDKKYVTVTIDNISTVSLIINACYDFINTSTSPYICTGIGGNFVRITQDSEVPKFSYKMKIGTTFKLTPEISMVIGGFYHKIFGNKYKYLPVDYPVTLDSAPQYSNACAEFDFSYFGGEVGIRFAFL</sequence>
<gene>
    <name evidence="4" type="ORF">LUA81_01700</name>
    <name evidence="3" type="ORF">LUA82_01710</name>
</gene>
<dbReference type="InterPro" id="IPR002566">
    <property type="entry name" value="Msp4_OMP-like"/>
</dbReference>
<organism evidence="3 5">
    <name type="scientific">Neoehrlichia mikurensis</name>
    <dbReference type="NCBI Taxonomy" id="89586"/>
    <lineage>
        <taxon>Bacteria</taxon>
        <taxon>Pseudomonadati</taxon>
        <taxon>Pseudomonadota</taxon>
        <taxon>Alphaproteobacteria</taxon>
        <taxon>Rickettsiales</taxon>
        <taxon>Anaplasmataceae</taxon>
        <taxon>Candidatus Neoehrlichia</taxon>
    </lineage>
</organism>
<evidence type="ECO:0000313" key="5">
    <source>
        <dbReference type="Proteomes" id="UP001059822"/>
    </source>
</evidence>
<evidence type="ECO:0000256" key="1">
    <source>
        <dbReference type="SAM" id="Phobius"/>
    </source>
</evidence>
<dbReference type="Gene3D" id="2.40.160.20">
    <property type="match status" value="1"/>
</dbReference>
<dbReference type="RefSeq" id="WP_254815663.1">
    <property type="nucleotide sequence ID" value="NZ_CP089285.1"/>
</dbReference>
<evidence type="ECO:0000313" key="3">
    <source>
        <dbReference type="EMBL" id="UTO55774.1"/>
    </source>
</evidence>
<dbReference type="Proteomes" id="UP001059985">
    <property type="component" value="Chromosome"/>
</dbReference>
<dbReference type="AlphaFoldDB" id="A0A9Q9F3Y8"/>
<dbReference type="EMBL" id="CP089286">
    <property type="protein sequence ID" value="UTO55774.1"/>
    <property type="molecule type" value="Genomic_DNA"/>
</dbReference>
<protein>
    <submittedName>
        <fullName evidence="3">P44/Msp2 family outer membrane protein</fullName>
    </submittedName>
</protein>
<accession>A0A9Q9F3Y8</accession>
<dbReference type="InterPro" id="IPR011250">
    <property type="entry name" value="OMP/PagP_B-barrel"/>
</dbReference>
<dbReference type="SUPFAM" id="SSF56925">
    <property type="entry name" value="OMPA-like"/>
    <property type="match status" value="1"/>
</dbReference>
<proteinExistence type="predicted"/>
<evidence type="ECO:0000313" key="4">
    <source>
        <dbReference type="EMBL" id="UTO56690.1"/>
    </source>
</evidence>
<keyword evidence="1" id="KW-0472">Membrane</keyword>
<keyword evidence="1" id="KW-1133">Transmembrane helix</keyword>
<dbReference type="Proteomes" id="UP001059822">
    <property type="component" value="Chromosome"/>
</dbReference>
<evidence type="ECO:0000313" key="6">
    <source>
        <dbReference type="Proteomes" id="UP001059985"/>
    </source>
</evidence>